<dbReference type="SUPFAM" id="SSF51011">
    <property type="entry name" value="Glycosyl hydrolase domain"/>
    <property type="match status" value="1"/>
</dbReference>
<dbReference type="SUPFAM" id="SSF51445">
    <property type="entry name" value="(Trans)glycosidases"/>
    <property type="match status" value="1"/>
</dbReference>
<dbReference type="AlphaFoldDB" id="K1TR01"/>
<proteinExistence type="predicted"/>
<keyword evidence="1" id="KW-0858">Xylan degradation</keyword>
<dbReference type="Gene3D" id="2.60.40.1180">
    <property type="entry name" value="Golgi alpha-mannosidase II"/>
    <property type="match status" value="1"/>
</dbReference>
<keyword evidence="1" id="KW-0326">Glycosidase</keyword>
<dbReference type="GO" id="GO:0016798">
    <property type="term" value="F:hydrolase activity, acting on glycosyl bonds"/>
    <property type="evidence" value="ECO:0007669"/>
    <property type="project" value="UniProtKB-KW"/>
</dbReference>
<protein>
    <submittedName>
        <fullName evidence="1">Glycosylhydrolase, xylanase</fullName>
    </submittedName>
</protein>
<dbReference type="InterPro" id="IPR017853">
    <property type="entry name" value="GH"/>
</dbReference>
<sequence length="215" mass="23313">PVIAAGHGYVDPVTGKDPAIEPFSKAESKGIPVWLTEISDPTESYDATMTSGLKWAKKFHRFLCEANTGAIVWWAGAIPDGGTTEGLINIEKNRVDYEVTKRCEVFGNFSRYIPVGSKRISAQYDFEQGYMVSGYKYGDNGYTVVAINPADHEVVISLALESAQVSGALQGYVTDDTRKWEPVEAVQPADGVYTLTLPARSVVSYTGTVLSSSSL</sequence>
<keyword evidence="1" id="KW-0119">Carbohydrate metabolism</keyword>
<comment type="caution">
    <text evidence="1">The sequence shown here is derived from an EMBL/GenBank/DDBJ whole genome shotgun (WGS) entry which is preliminary data.</text>
</comment>
<dbReference type="GO" id="GO:0045493">
    <property type="term" value="P:xylan catabolic process"/>
    <property type="evidence" value="ECO:0007669"/>
    <property type="project" value="UniProtKB-KW"/>
</dbReference>
<feature type="non-terminal residue" evidence="1">
    <location>
        <position position="1"/>
    </location>
</feature>
<reference evidence="1" key="1">
    <citation type="journal article" date="2013" name="Environ. Microbiol.">
        <title>Microbiota from the distal guts of lean and obese adolescents exhibit partial functional redundancy besides clear differences in community structure.</title>
        <authorList>
            <person name="Ferrer M."/>
            <person name="Ruiz A."/>
            <person name="Lanza F."/>
            <person name="Haange S.B."/>
            <person name="Oberbach A."/>
            <person name="Till H."/>
            <person name="Bargiela R."/>
            <person name="Campoy C."/>
            <person name="Segura M.T."/>
            <person name="Richter M."/>
            <person name="von Bergen M."/>
            <person name="Seifert J."/>
            <person name="Suarez A."/>
        </authorList>
    </citation>
    <scope>NUCLEOTIDE SEQUENCE</scope>
</reference>
<organism evidence="1">
    <name type="scientific">human gut metagenome</name>
    <dbReference type="NCBI Taxonomy" id="408170"/>
    <lineage>
        <taxon>unclassified sequences</taxon>
        <taxon>metagenomes</taxon>
        <taxon>organismal metagenomes</taxon>
    </lineage>
</organism>
<evidence type="ECO:0000313" key="1">
    <source>
        <dbReference type="EMBL" id="EKC61791.1"/>
    </source>
</evidence>
<keyword evidence="1" id="KW-0624">Polysaccharide degradation</keyword>
<keyword evidence="1" id="KW-0378">Hydrolase</keyword>
<gene>
    <name evidence="1" type="ORF">LEA_12172</name>
</gene>
<name>K1TR01_9ZZZZ</name>
<dbReference type="Gene3D" id="3.20.20.80">
    <property type="entry name" value="Glycosidases"/>
    <property type="match status" value="1"/>
</dbReference>
<dbReference type="EMBL" id="AJWY01008234">
    <property type="protein sequence ID" value="EKC61791.1"/>
    <property type="molecule type" value="Genomic_DNA"/>
</dbReference>
<dbReference type="InterPro" id="IPR013780">
    <property type="entry name" value="Glyco_hydro_b"/>
</dbReference>
<accession>K1TR01</accession>